<organism evidence="1 2">
    <name type="scientific">Candidatus Epulonipiscium fishelsonii</name>
    <dbReference type="NCBI Taxonomy" id="77094"/>
    <lineage>
        <taxon>Bacteria</taxon>
        <taxon>Bacillati</taxon>
        <taxon>Bacillota</taxon>
        <taxon>Clostridia</taxon>
        <taxon>Lachnospirales</taxon>
        <taxon>Lachnospiraceae</taxon>
        <taxon>Candidatus Epulonipiscium</taxon>
    </lineage>
</organism>
<name>A0ACC8XGH4_9FIRM</name>
<proteinExistence type="predicted"/>
<reference evidence="1" key="1">
    <citation type="submission" date="2016-08" db="EMBL/GenBank/DDBJ databases">
        <authorList>
            <person name="Ngugi D.K."/>
            <person name="Miyake S."/>
            <person name="Stingl U."/>
        </authorList>
    </citation>
    <scope>NUCLEOTIDE SEQUENCE</scope>
    <source>
        <strain evidence="1">SCG-B11WGA-EpuloA1</strain>
    </source>
</reference>
<sequence length="954" mass="111172">MANILDDNMNELDAIDYNKVLNILNENLNFIEIEQNNNYLEFKNFSWIINQTMKKLMSSQNILSALGISNKCKAEFMSLNHANHDKFIVCIKNAEKILTVPDINVSNIAKLNRLNNNKFSQYNFGTNYTFPSENFNKSKITFDKNDNIELLRSDCVTIETNLKDLEEQFKSNILKNLEKDLEEDIEEISEEVNKGNFKVSQILNFLDTETLGKVKRTIGYLYLEHIISGVKHKSEHNYKYAYNYVKRFKLLEDYLLKMLQEGNSEITANDEVINLCEILSDGTAFDSLPFIGKTEGVFLEEKDENQKIFKLSLRLKLNGMVQNNTLIPNASSYVYHLETLKSDCKESIKLKSKIRKFFLYSFMFTNLNDDSFDPTENWPKIKDMLDKKGLDETLNKFVKVYLAPEKIKVVEAIKKVLNNELKSKTLSSTEYIKNLILYRGILTPNREYEHILNKGSIFQELIKEQYGTHYLKYISILDSDNDLENSLINIPFKITIETKVLSKVQNQEYTTIKYDLSDKLILPIVLYPKTSKSIPVLEQFKDCYYLRISYGFSENTLTEDSFIIKLVLYLTLVYLVIKKILKQLDIKNNKDIYVPFLRLHSSNQQNTAPKVCELVRSISKTLEHVFSVDYRSMSQGFTYDNNKPFIKSNALSSLYNRVNREFELKNLELEKSAIIVVTSRVTDGSKHTTQDIKLILGEVILFDKLPNGKIICDSWKTFADYYSNKEIFDKPTVINDIIQELYKKDYKNIVYIAKSPYSSNLDITKKKQNLYFMNEEIFENTVKDKKDLNLYPLYFETYSAIDLYPKNLLEAFYIDDTQHLDENLINNNWTIRSVLNLYSGKAINIKDTSYKSVIIYSTLQNIYKDSKLNQTILDGVIKPSNTKKLITEILMMLHYIRYEATRNRTIKVNPYERLIGDDGVGTKSIVECIVDCNKIKFNMLAYLINMQKIIDVRS</sequence>
<evidence type="ECO:0000313" key="1">
    <source>
        <dbReference type="EMBL" id="ONI42607.1"/>
    </source>
</evidence>
<gene>
    <name evidence="1" type="ORF">AN396_13575</name>
</gene>
<protein>
    <submittedName>
        <fullName evidence="1">Uncharacterized protein</fullName>
    </submittedName>
</protein>
<evidence type="ECO:0000313" key="2">
    <source>
        <dbReference type="Proteomes" id="UP000188605"/>
    </source>
</evidence>
<dbReference type="EMBL" id="LJDB01000009">
    <property type="protein sequence ID" value="ONI42607.1"/>
    <property type="molecule type" value="Genomic_DNA"/>
</dbReference>
<accession>A0ACC8XGH4</accession>
<comment type="caution">
    <text evidence="1">The sequence shown here is derived from an EMBL/GenBank/DDBJ whole genome shotgun (WGS) entry which is preliminary data.</text>
</comment>
<keyword evidence="2" id="KW-1185">Reference proteome</keyword>
<dbReference type="Proteomes" id="UP000188605">
    <property type="component" value="Unassembled WGS sequence"/>
</dbReference>